<sequence>MSIKLAAEKFAIFCKRFETEQDCLPALFSSKWPTGYVCPRCRHPEFYLISTRRLPLYECRSCRAQTSLISETIMAGSRTPIHLWFRAIYLHTQPNSINALQLSEAIGVTYKTAWLICHKIRHAMGKAESEQFLSGIVRVSDSVYCRRLSASFDWHKQEQPLLVGTSDDDARNIAKLKIKLQSKSPLKDKYDCPDMTPFIKEFVDPLAAPQVIKTRRYGRNMNKSLAWMGYDVTWWIGRIFRGIGPKHLQAYLNQFCYSWNHSGRSLFKSLLSDCARFSRITYSDLTHTSAVTRSSRHSRDHMRISSKTG</sequence>
<keyword evidence="3" id="KW-1185">Reference proteome</keyword>
<reference evidence="2 3" key="1">
    <citation type="submission" date="2020-04" db="EMBL/GenBank/DDBJ databases">
        <title>Genome sequencing of novel species.</title>
        <authorList>
            <person name="Heo J."/>
            <person name="Kim S.-J."/>
            <person name="Kim J.-S."/>
            <person name="Hong S.-B."/>
            <person name="Kwon S.-W."/>
        </authorList>
    </citation>
    <scope>NUCLEOTIDE SEQUENCE [LARGE SCALE GENOMIC DNA]</scope>
    <source>
        <strain evidence="2 3">MFER-1</strain>
    </source>
</reference>
<protein>
    <submittedName>
        <fullName evidence="2">Transposase</fullName>
    </submittedName>
</protein>
<gene>
    <name evidence="2" type="ORF">HH215_03415</name>
</gene>
<dbReference type="EMBL" id="CP051680">
    <property type="protein sequence ID" value="QJD82324.1"/>
    <property type="molecule type" value="Genomic_DNA"/>
</dbReference>
<proteinExistence type="predicted"/>
<dbReference type="RefSeq" id="WP_169278623.1">
    <property type="nucleotide sequence ID" value="NZ_CP051680.1"/>
</dbReference>
<dbReference type="InterPro" id="IPR024442">
    <property type="entry name" value="Transposase_Zn_ribbon"/>
</dbReference>
<organism evidence="2 3">
    <name type="scientific">Cohnella herbarum</name>
    <dbReference type="NCBI Taxonomy" id="2728023"/>
    <lineage>
        <taxon>Bacteria</taxon>
        <taxon>Bacillati</taxon>
        <taxon>Bacillota</taxon>
        <taxon>Bacilli</taxon>
        <taxon>Bacillales</taxon>
        <taxon>Paenibacillaceae</taxon>
        <taxon>Cohnella</taxon>
    </lineage>
</organism>
<dbReference type="AlphaFoldDB" id="A0A7Z2ZK25"/>
<evidence type="ECO:0000259" key="1">
    <source>
        <dbReference type="Pfam" id="PF12760"/>
    </source>
</evidence>
<evidence type="ECO:0000313" key="2">
    <source>
        <dbReference type="EMBL" id="QJD82324.1"/>
    </source>
</evidence>
<dbReference type="Pfam" id="PF12760">
    <property type="entry name" value="Zn_ribbon_IS1595"/>
    <property type="match status" value="1"/>
</dbReference>
<dbReference type="Proteomes" id="UP000502248">
    <property type="component" value="Chromosome"/>
</dbReference>
<dbReference type="KEGG" id="cheb:HH215_03415"/>
<accession>A0A7Z2ZK25</accession>
<evidence type="ECO:0000313" key="3">
    <source>
        <dbReference type="Proteomes" id="UP000502248"/>
    </source>
</evidence>
<name>A0A7Z2ZK25_9BACL</name>
<feature type="domain" description="Transposase zinc-ribbon" evidence="1">
    <location>
        <begin position="19"/>
        <end position="65"/>
    </location>
</feature>